<dbReference type="GO" id="GO:0032259">
    <property type="term" value="P:methylation"/>
    <property type="evidence" value="ECO:0007669"/>
    <property type="project" value="UniProtKB-KW"/>
</dbReference>
<dbReference type="InterPro" id="IPR038190">
    <property type="entry name" value="SRI_sf"/>
</dbReference>
<keyword evidence="16" id="KW-1185">Reference proteome</keyword>
<dbReference type="Gene3D" id="1.10.1740.100">
    <property type="entry name" value="Set2, Rpb1 interacting domain"/>
    <property type="match status" value="1"/>
</dbReference>
<dbReference type="InterPro" id="IPR013257">
    <property type="entry name" value="SRI"/>
</dbReference>
<sequence>MDYCFTADAAQSANIAEAVPRTGFSLSTSPWTSDNLSSGEQPILELPDLRASTPLDIHASTSALEKASTSRMARLIDHLPLAENSALDTFELLENNLLYHKSLGCSHQSLDTMICDCQYDPCSDEVHVACGTGSQCINRLTQVECLANECPTRNACQNQRFQRKQYAHIEIVKTERKGFGLRAASHIGSDDFVYEYVGEVIPEDIFRLRIKEYADEGIEHFYFMMLQKGEYIDATKRGGTARFLNHSCEPNCYVAKWVVGRRMRMGIFAKREIMRGEELTFNYNVDRYGYDPQPCYCGELNCSGTIGGKTQTDLRLMDPLYLEAMGHRGEDSNKASRRRKELTVDDFQLDDLHPLHLTDAQKFVAAMRQAVNQGHRDIVIRLLHRVKITPTAEVDWDMIMNDHGLIIWRQTLDMLNPTVADDDQILRLVFQVLDKWQPTRRNRVESTGLLSQIQELVSRLSGSNLSIAGNLVERWTALPLKYTIPRKEISTEKIPHRPIAEDDKIFEPRWKEEERAIEFQLAPVVRANYPFRPSIREDSANSVRIQGPSTADERAELESILAGAGKDTEPELEAKTDDQVSTRLTARDIERLERKRKRSKLSPVEEKDLRLKTLVSELVKQRLSIQKAPIDRETYKKYARECTDLVVQKEKRSETYASSPYDSLSSDKKKKMKVFIDGYVSRLIKKLRERGKLQIRSDRLDTPSNSASYSPQMDGNNSHDDMLTTVCLSGFTVGNAGDEVLSIDCRENSVRHAAAQSDVCGFRQSISNDPPHHQNNR</sequence>
<dbReference type="PANTHER" id="PTHR22884">
    <property type="entry name" value="SET DOMAIN PROTEINS"/>
    <property type="match status" value="1"/>
</dbReference>
<evidence type="ECO:0000256" key="8">
    <source>
        <dbReference type="ARBA" id="ARBA00023015"/>
    </source>
</evidence>
<evidence type="ECO:0000259" key="14">
    <source>
        <dbReference type="PROSITE" id="PS51215"/>
    </source>
</evidence>
<reference evidence="15" key="1">
    <citation type="submission" date="2020-07" db="EMBL/GenBank/DDBJ databases">
        <title>Draft Genome Sequence of a Deep-Sea Yeast, Naganishia (Cryptococcus) liquefaciens strain N6.</title>
        <authorList>
            <person name="Han Y.W."/>
            <person name="Kajitani R."/>
            <person name="Morimoto H."/>
            <person name="Parhat M."/>
            <person name="Tsubouchi H."/>
            <person name="Bakenova O."/>
            <person name="Ogata M."/>
            <person name="Argunhan B."/>
            <person name="Aoki R."/>
            <person name="Kajiwara S."/>
            <person name="Itoh T."/>
            <person name="Iwasaki H."/>
        </authorList>
    </citation>
    <scope>NUCLEOTIDE SEQUENCE</scope>
    <source>
        <strain evidence="15">N6</strain>
    </source>
</reference>
<keyword evidence="7" id="KW-0949">S-adenosyl-L-methionine</keyword>
<dbReference type="GO" id="GO:0140955">
    <property type="term" value="F:histone H3K36 trimethyltransferase activity"/>
    <property type="evidence" value="ECO:0007669"/>
    <property type="project" value="UniProtKB-EC"/>
</dbReference>
<dbReference type="PROSITE" id="PS50868">
    <property type="entry name" value="POST_SET"/>
    <property type="match status" value="1"/>
</dbReference>
<evidence type="ECO:0000256" key="1">
    <source>
        <dbReference type="ARBA" id="ARBA00004123"/>
    </source>
</evidence>
<evidence type="ECO:0000256" key="3">
    <source>
        <dbReference type="ARBA" id="ARBA00012178"/>
    </source>
</evidence>
<keyword evidence="6" id="KW-0808">Transferase</keyword>
<dbReference type="InterPro" id="IPR050777">
    <property type="entry name" value="SET2_Histone-Lys_MeTrsfase"/>
</dbReference>
<evidence type="ECO:0000313" key="15">
    <source>
        <dbReference type="EMBL" id="GHJ84594.1"/>
    </source>
</evidence>
<dbReference type="GO" id="GO:0005694">
    <property type="term" value="C:chromosome"/>
    <property type="evidence" value="ECO:0007669"/>
    <property type="project" value="UniProtKB-SubCell"/>
</dbReference>
<dbReference type="InterPro" id="IPR046341">
    <property type="entry name" value="SET_dom_sf"/>
</dbReference>
<evidence type="ECO:0000256" key="10">
    <source>
        <dbReference type="ARBA" id="ARBA00023242"/>
    </source>
</evidence>
<dbReference type="SUPFAM" id="SSF82199">
    <property type="entry name" value="SET domain"/>
    <property type="match status" value="1"/>
</dbReference>
<evidence type="ECO:0000256" key="2">
    <source>
        <dbReference type="ARBA" id="ARBA00004286"/>
    </source>
</evidence>
<evidence type="ECO:0000256" key="4">
    <source>
        <dbReference type="ARBA" id="ARBA00022454"/>
    </source>
</evidence>
<feature type="domain" description="AWS" evidence="14">
    <location>
        <begin position="110"/>
        <end position="165"/>
    </location>
</feature>
<dbReference type="InterPro" id="IPR001214">
    <property type="entry name" value="SET_dom"/>
</dbReference>
<protein>
    <recommendedName>
        <fullName evidence="3">[histone H3]-lysine(36) N-trimethyltransferase</fullName>
        <ecNumber evidence="3">2.1.1.359</ecNumber>
    </recommendedName>
</protein>
<dbReference type="OrthoDB" id="422362at2759"/>
<dbReference type="Pfam" id="PF08236">
    <property type="entry name" value="SRI"/>
    <property type="match status" value="1"/>
</dbReference>
<dbReference type="EMBL" id="BLZA01000009">
    <property type="protein sequence ID" value="GHJ84594.1"/>
    <property type="molecule type" value="Genomic_DNA"/>
</dbReference>
<feature type="compositionally biased region" description="Polar residues" evidence="11">
    <location>
        <begin position="702"/>
        <end position="716"/>
    </location>
</feature>
<dbReference type="Gene3D" id="2.170.270.10">
    <property type="entry name" value="SET domain"/>
    <property type="match status" value="1"/>
</dbReference>
<dbReference type="Proteomes" id="UP000620104">
    <property type="component" value="Unassembled WGS sequence"/>
</dbReference>
<feature type="domain" description="SET" evidence="12">
    <location>
        <begin position="167"/>
        <end position="284"/>
    </location>
</feature>
<dbReference type="AlphaFoldDB" id="A0A8H3YCT2"/>
<feature type="region of interest" description="Disordered" evidence="11">
    <location>
        <begin position="695"/>
        <end position="717"/>
    </location>
</feature>
<evidence type="ECO:0000259" key="12">
    <source>
        <dbReference type="PROSITE" id="PS50280"/>
    </source>
</evidence>
<dbReference type="InterPro" id="IPR044437">
    <property type="entry name" value="SETD2/Set2_SET"/>
</dbReference>
<comment type="caution">
    <text evidence="15">The sequence shown here is derived from an EMBL/GenBank/DDBJ whole genome shotgun (WGS) entry which is preliminary data.</text>
</comment>
<dbReference type="Pfam" id="PF17907">
    <property type="entry name" value="AWS"/>
    <property type="match status" value="1"/>
</dbReference>
<dbReference type="InterPro" id="IPR006560">
    <property type="entry name" value="AWS_dom"/>
</dbReference>
<dbReference type="SMART" id="SM00317">
    <property type="entry name" value="SET"/>
    <property type="match status" value="1"/>
</dbReference>
<dbReference type="PROSITE" id="PS50280">
    <property type="entry name" value="SET"/>
    <property type="match status" value="1"/>
</dbReference>
<organism evidence="15 16">
    <name type="scientific">Naganishia liquefaciens</name>
    <dbReference type="NCBI Taxonomy" id="104408"/>
    <lineage>
        <taxon>Eukaryota</taxon>
        <taxon>Fungi</taxon>
        <taxon>Dikarya</taxon>
        <taxon>Basidiomycota</taxon>
        <taxon>Agaricomycotina</taxon>
        <taxon>Tremellomycetes</taxon>
        <taxon>Filobasidiales</taxon>
        <taxon>Filobasidiaceae</taxon>
        <taxon>Naganishia</taxon>
    </lineage>
</organism>
<comment type="subcellular location">
    <subcellularLocation>
        <location evidence="2">Chromosome</location>
    </subcellularLocation>
    <subcellularLocation>
        <location evidence="1">Nucleus</location>
    </subcellularLocation>
</comment>
<dbReference type="PROSITE" id="PS51215">
    <property type="entry name" value="AWS"/>
    <property type="match status" value="1"/>
</dbReference>
<dbReference type="GO" id="GO:0006355">
    <property type="term" value="P:regulation of DNA-templated transcription"/>
    <property type="evidence" value="ECO:0007669"/>
    <property type="project" value="InterPro"/>
</dbReference>
<keyword evidence="9" id="KW-0804">Transcription</keyword>
<accession>A0A8H3YCT2</accession>
<dbReference type="GO" id="GO:0005634">
    <property type="term" value="C:nucleus"/>
    <property type="evidence" value="ECO:0007669"/>
    <property type="project" value="UniProtKB-SubCell"/>
</dbReference>
<dbReference type="EC" id="2.1.1.359" evidence="3"/>
<dbReference type="Pfam" id="PF00856">
    <property type="entry name" value="SET"/>
    <property type="match status" value="1"/>
</dbReference>
<keyword evidence="8" id="KW-0805">Transcription regulation</keyword>
<evidence type="ECO:0000313" key="16">
    <source>
        <dbReference type="Proteomes" id="UP000620104"/>
    </source>
</evidence>
<evidence type="ECO:0000256" key="5">
    <source>
        <dbReference type="ARBA" id="ARBA00022603"/>
    </source>
</evidence>
<dbReference type="CDD" id="cd19172">
    <property type="entry name" value="SET_SETD2"/>
    <property type="match status" value="1"/>
</dbReference>
<keyword evidence="5" id="KW-0489">Methyltransferase</keyword>
<dbReference type="InterPro" id="IPR003616">
    <property type="entry name" value="Post-SET_dom"/>
</dbReference>
<keyword evidence="4" id="KW-0158">Chromosome</keyword>
<proteinExistence type="predicted"/>
<dbReference type="SMART" id="SM00508">
    <property type="entry name" value="PostSET"/>
    <property type="match status" value="1"/>
</dbReference>
<evidence type="ECO:0000256" key="9">
    <source>
        <dbReference type="ARBA" id="ARBA00023163"/>
    </source>
</evidence>
<evidence type="ECO:0000256" key="11">
    <source>
        <dbReference type="SAM" id="MobiDB-lite"/>
    </source>
</evidence>
<evidence type="ECO:0000256" key="6">
    <source>
        <dbReference type="ARBA" id="ARBA00022679"/>
    </source>
</evidence>
<evidence type="ECO:0000256" key="7">
    <source>
        <dbReference type="ARBA" id="ARBA00022691"/>
    </source>
</evidence>
<keyword evidence="10" id="KW-0539">Nucleus</keyword>
<feature type="domain" description="Post-SET" evidence="13">
    <location>
        <begin position="291"/>
        <end position="307"/>
    </location>
</feature>
<evidence type="ECO:0000259" key="13">
    <source>
        <dbReference type="PROSITE" id="PS50868"/>
    </source>
</evidence>
<gene>
    <name evidence="15" type="ORF">NliqN6_0996</name>
</gene>
<name>A0A8H3YCT2_9TREE</name>
<dbReference type="SMART" id="SM00570">
    <property type="entry name" value="AWS"/>
    <property type="match status" value="1"/>
</dbReference>